<dbReference type="InterPro" id="IPR006684">
    <property type="entry name" value="YbgC/YbaW"/>
</dbReference>
<dbReference type="InterPro" id="IPR050563">
    <property type="entry name" value="4-hydroxybenzoyl-CoA_TE"/>
</dbReference>
<comment type="similarity">
    <text evidence="1">Belongs to the 4-hydroxybenzoyl-CoA thioesterase family.</text>
</comment>
<evidence type="ECO:0000256" key="1">
    <source>
        <dbReference type="ARBA" id="ARBA00005953"/>
    </source>
</evidence>
<protein>
    <submittedName>
        <fullName evidence="4">Tol-pal system-associated acyl-CoA thioesterase</fullName>
    </submittedName>
</protein>
<dbReference type="CDD" id="cd00586">
    <property type="entry name" value="4HBT"/>
    <property type="match status" value="1"/>
</dbReference>
<dbReference type="SUPFAM" id="SSF54637">
    <property type="entry name" value="Thioesterase/thiol ester dehydrase-isomerase"/>
    <property type="match status" value="1"/>
</dbReference>
<dbReference type="GO" id="GO:0047617">
    <property type="term" value="F:fatty acyl-CoA hydrolase activity"/>
    <property type="evidence" value="ECO:0007669"/>
    <property type="project" value="TreeGrafter"/>
</dbReference>
<dbReference type="NCBIfam" id="TIGR00051">
    <property type="entry name" value="YbgC/FadM family acyl-CoA thioesterase"/>
    <property type="match status" value="1"/>
</dbReference>
<dbReference type="EMBL" id="AUZZ01000775">
    <property type="protein sequence ID" value="EQD66746.1"/>
    <property type="molecule type" value="Genomic_DNA"/>
</dbReference>
<reference evidence="4" key="2">
    <citation type="journal article" date="2014" name="ISME J.">
        <title>Microbial stratification in low pH oxic and suboxic macroscopic growths along an acid mine drainage.</title>
        <authorList>
            <person name="Mendez-Garcia C."/>
            <person name="Mesa V."/>
            <person name="Sprenger R.R."/>
            <person name="Richter M."/>
            <person name="Diez M.S."/>
            <person name="Solano J."/>
            <person name="Bargiela R."/>
            <person name="Golyshina O.V."/>
            <person name="Manteca A."/>
            <person name="Ramos J.L."/>
            <person name="Gallego J.R."/>
            <person name="Llorente I."/>
            <person name="Martins Dos Santos V.A."/>
            <person name="Jensen O.N."/>
            <person name="Pelaez A.I."/>
            <person name="Sanchez J."/>
            <person name="Ferrer M."/>
        </authorList>
    </citation>
    <scope>NUCLEOTIDE SEQUENCE</scope>
</reference>
<sequence length="124" mass="14058">GIVYYANYLRFLERSRTEWLRSLGFSQQQMAWEPGVLFMVVNLSVDYRRPARLDDELFVTCEPRADGAVCMRFAQRIERGAERAPLVSAEVRVACVDARTLRPTKLPDPLRLVLNSPSEGAPAS</sequence>
<dbReference type="Pfam" id="PF03061">
    <property type="entry name" value="4HBT"/>
    <property type="match status" value="1"/>
</dbReference>
<dbReference type="PANTHER" id="PTHR31793">
    <property type="entry name" value="4-HYDROXYBENZOYL-COA THIOESTERASE FAMILY MEMBER"/>
    <property type="match status" value="1"/>
</dbReference>
<evidence type="ECO:0000259" key="3">
    <source>
        <dbReference type="Pfam" id="PF03061"/>
    </source>
</evidence>
<accession>T1B1M2</accession>
<gene>
    <name evidence="4" type="ORF">B2A_01018</name>
</gene>
<dbReference type="Gene3D" id="3.10.129.10">
    <property type="entry name" value="Hotdog Thioesterase"/>
    <property type="match status" value="1"/>
</dbReference>
<evidence type="ECO:0000313" key="4">
    <source>
        <dbReference type="EMBL" id="EQD66746.1"/>
    </source>
</evidence>
<dbReference type="PIRSF" id="PIRSF003230">
    <property type="entry name" value="YbgC"/>
    <property type="match status" value="1"/>
</dbReference>
<proteinExistence type="inferred from homology"/>
<feature type="domain" description="Thioesterase" evidence="3">
    <location>
        <begin position="1"/>
        <end position="80"/>
    </location>
</feature>
<feature type="non-terminal residue" evidence="4">
    <location>
        <position position="1"/>
    </location>
</feature>
<dbReference type="AlphaFoldDB" id="T1B1M2"/>
<organism evidence="4">
    <name type="scientific">mine drainage metagenome</name>
    <dbReference type="NCBI Taxonomy" id="410659"/>
    <lineage>
        <taxon>unclassified sequences</taxon>
        <taxon>metagenomes</taxon>
        <taxon>ecological metagenomes</taxon>
    </lineage>
</organism>
<dbReference type="PANTHER" id="PTHR31793:SF37">
    <property type="entry name" value="ACYL-COA THIOESTER HYDROLASE YBGC"/>
    <property type="match status" value="1"/>
</dbReference>
<dbReference type="InterPro" id="IPR006683">
    <property type="entry name" value="Thioestr_dom"/>
</dbReference>
<reference evidence="4" key="1">
    <citation type="submission" date="2013-08" db="EMBL/GenBank/DDBJ databases">
        <authorList>
            <person name="Mendez C."/>
            <person name="Richter M."/>
            <person name="Ferrer M."/>
            <person name="Sanchez J."/>
        </authorList>
    </citation>
    <scope>NUCLEOTIDE SEQUENCE</scope>
</reference>
<dbReference type="InterPro" id="IPR029069">
    <property type="entry name" value="HotDog_dom_sf"/>
</dbReference>
<name>T1B1M2_9ZZZZ</name>
<evidence type="ECO:0000256" key="2">
    <source>
        <dbReference type="ARBA" id="ARBA00022801"/>
    </source>
</evidence>
<keyword evidence="2" id="KW-0378">Hydrolase</keyword>
<comment type="caution">
    <text evidence="4">The sequence shown here is derived from an EMBL/GenBank/DDBJ whole genome shotgun (WGS) entry which is preliminary data.</text>
</comment>